<keyword evidence="3" id="KW-1185">Reference proteome</keyword>
<sequence>MRSGKQTELFADPTGCSQGRRSSEQCGPLALPADQTIATTAHVRHFCSCGVIRRLKIRTVFCVEPSVHMYSSSRLNLFDGQQRCSDRNRHPGQIPKLRPHFSHREKVLQSSKHETNIWRNLRSALRPKNAELHPPVCELKITLRWKGWNLLCVLHTKFVEFDRILDGIRVQEDCPSVCIRTL</sequence>
<dbReference type="AlphaFoldDB" id="A0A4Y2IW80"/>
<protein>
    <submittedName>
        <fullName evidence="2">Uncharacterized protein</fullName>
    </submittedName>
</protein>
<name>A0A4Y2IW80_ARAVE</name>
<dbReference type="EMBL" id="BGPR01002991">
    <property type="protein sequence ID" value="GBM82158.1"/>
    <property type="molecule type" value="Genomic_DNA"/>
</dbReference>
<accession>A0A4Y2IW80</accession>
<dbReference type="Proteomes" id="UP000499080">
    <property type="component" value="Unassembled WGS sequence"/>
</dbReference>
<gene>
    <name evidence="2" type="ORF">AVEN_5523_1</name>
</gene>
<evidence type="ECO:0000313" key="3">
    <source>
        <dbReference type="Proteomes" id="UP000499080"/>
    </source>
</evidence>
<feature type="region of interest" description="Disordered" evidence="1">
    <location>
        <begin position="1"/>
        <end position="22"/>
    </location>
</feature>
<organism evidence="2 3">
    <name type="scientific">Araneus ventricosus</name>
    <name type="common">Orbweaver spider</name>
    <name type="synonym">Epeira ventricosa</name>
    <dbReference type="NCBI Taxonomy" id="182803"/>
    <lineage>
        <taxon>Eukaryota</taxon>
        <taxon>Metazoa</taxon>
        <taxon>Ecdysozoa</taxon>
        <taxon>Arthropoda</taxon>
        <taxon>Chelicerata</taxon>
        <taxon>Arachnida</taxon>
        <taxon>Araneae</taxon>
        <taxon>Araneomorphae</taxon>
        <taxon>Entelegynae</taxon>
        <taxon>Araneoidea</taxon>
        <taxon>Araneidae</taxon>
        <taxon>Araneus</taxon>
    </lineage>
</organism>
<reference evidence="2 3" key="1">
    <citation type="journal article" date="2019" name="Sci. Rep.">
        <title>Orb-weaving spider Araneus ventricosus genome elucidates the spidroin gene catalogue.</title>
        <authorList>
            <person name="Kono N."/>
            <person name="Nakamura H."/>
            <person name="Ohtoshi R."/>
            <person name="Moran D.A.P."/>
            <person name="Shinohara A."/>
            <person name="Yoshida Y."/>
            <person name="Fujiwara M."/>
            <person name="Mori M."/>
            <person name="Tomita M."/>
            <person name="Arakawa K."/>
        </authorList>
    </citation>
    <scope>NUCLEOTIDE SEQUENCE [LARGE SCALE GENOMIC DNA]</scope>
</reference>
<comment type="caution">
    <text evidence="2">The sequence shown here is derived from an EMBL/GenBank/DDBJ whole genome shotgun (WGS) entry which is preliminary data.</text>
</comment>
<evidence type="ECO:0000256" key="1">
    <source>
        <dbReference type="SAM" id="MobiDB-lite"/>
    </source>
</evidence>
<evidence type="ECO:0000313" key="2">
    <source>
        <dbReference type="EMBL" id="GBM82158.1"/>
    </source>
</evidence>
<proteinExistence type="predicted"/>